<dbReference type="PRINTS" id="PR00922">
    <property type="entry name" value="DADACBPTASE3"/>
</dbReference>
<organism evidence="3 4">
    <name type="scientific">Brevibacterium celere</name>
    <dbReference type="NCBI Taxonomy" id="225845"/>
    <lineage>
        <taxon>Bacteria</taxon>
        <taxon>Bacillati</taxon>
        <taxon>Actinomycetota</taxon>
        <taxon>Actinomycetes</taxon>
        <taxon>Micrococcales</taxon>
        <taxon>Brevibacteriaceae</taxon>
        <taxon>Brevibacterium</taxon>
    </lineage>
</organism>
<accession>A0A366IH34</accession>
<name>A0A366IH34_9MICO</name>
<gene>
    <name evidence="3" type="ORF">DFO65_11184</name>
</gene>
<keyword evidence="2" id="KW-0378">Hydrolase</keyword>
<keyword evidence="3" id="KW-0645">Protease</keyword>
<protein>
    <submittedName>
        <fullName evidence="3">D-alanyl-D-alanine carboxypeptidase/D-alanyl-D-alanine-endopeptidase (Penicillin-binding protein 4)</fullName>
    </submittedName>
</protein>
<reference evidence="3 4" key="1">
    <citation type="submission" date="2018-06" db="EMBL/GenBank/DDBJ databases">
        <title>Freshwater and sediment microbial communities from various areas in North America, analyzing microbe dynamics in response to fracking.</title>
        <authorList>
            <person name="Lamendella R."/>
        </authorList>
    </citation>
    <scope>NUCLEOTIDE SEQUENCE [LARGE SCALE GENOMIC DNA]</scope>
    <source>
        <strain evidence="3 4">3b_TX</strain>
    </source>
</reference>
<evidence type="ECO:0000256" key="2">
    <source>
        <dbReference type="ARBA" id="ARBA00022801"/>
    </source>
</evidence>
<dbReference type="EMBL" id="QNSB01000011">
    <property type="protein sequence ID" value="RBP69723.1"/>
    <property type="molecule type" value="Genomic_DNA"/>
</dbReference>
<sequence length="482" mass="49556">MNEKRSPKKLVLGAVAGALGLGLVGYAAADALDATGDLPSFLTLEAPIEVQTVPEPRARAAEVPEPASALDESAPRPTALVATVEDILSSSEAGDLGIEIRDALSNEVLYARGEDRGRTPASVTKVLTGAAALLEIGGEERLSTSTEFDPATATLTLRAGGDPLLGAGESRPSAVNGRAGLRTLAVETAQRLQEQGIGEVALRLDTSRYSGPDFHSGWSREDIGKGIITPIQPLMIDTGYLGTGEWRPRSEHPAEDAFAVFSKELGAAGITVTDDPTIPAATAGTIASPTAAPALEGTVAAVESATISELVEYALVHSDNVVAEVLGREVAIASGQPGTAEAAPAAVLAALEESADLGQTHLEDTSGLTYANRISPHDLTGVLQASVVAEDSLSGLLGHMPVGGLTGTLSTRFTDDEFAAGLVHAKTGTLSTVTSLAGGVLDRDGRYLVFTLQVDEVKKGETLDARKTIDDIVTALANCGCR</sequence>
<keyword evidence="3" id="KW-0121">Carboxypeptidase</keyword>
<dbReference type="PANTHER" id="PTHR30023">
    <property type="entry name" value="D-ALANYL-D-ALANINE CARBOXYPEPTIDASE"/>
    <property type="match status" value="1"/>
</dbReference>
<dbReference type="SUPFAM" id="SSF56601">
    <property type="entry name" value="beta-lactamase/transpeptidase-like"/>
    <property type="match status" value="1"/>
</dbReference>
<dbReference type="GO" id="GO:0000270">
    <property type="term" value="P:peptidoglycan metabolic process"/>
    <property type="evidence" value="ECO:0007669"/>
    <property type="project" value="TreeGrafter"/>
</dbReference>
<dbReference type="Gene3D" id="3.40.710.10">
    <property type="entry name" value="DD-peptidase/beta-lactamase superfamily"/>
    <property type="match status" value="2"/>
</dbReference>
<evidence type="ECO:0000256" key="1">
    <source>
        <dbReference type="ARBA" id="ARBA00006096"/>
    </source>
</evidence>
<dbReference type="PANTHER" id="PTHR30023:SF0">
    <property type="entry name" value="PENICILLIN-SENSITIVE CARBOXYPEPTIDASE A"/>
    <property type="match status" value="1"/>
</dbReference>
<dbReference type="InterPro" id="IPR000667">
    <property type="entry name" value="Peptidase_S13"/>
</dbReference>
<dbReference type="Pfam" id="PF02113">
    <property type="entry name" value="Peptidase_S13"/>
    <property type="match status" value="2"/>
</dbReference>
<dbReference type="RefSeq" id="WP_113905118.1">
    <property type="nucleotide sequence ID" value="NZ_QNSB01000011.1"/>
</dbReference>
<dbReference type="AlphaFoldDB" id="A0A366IH34"/>
<dbReference type="GO" id="GO:0006508">
    <property type="term" value="P:proteolysis"/>
    <property type="evidence" value="ECO:0007669"/>
    <property type="project" value="InterPro"/>
</dbReference>
<dbReference type="Proteomes" id="UP000253509">
    <property type="component" value="Unassembled WGS sequence"/>
</dbReference>
<proteinExistence type="inferred from homology"/>
<keyword evidence="4" id="KW-1185">Reference proteome</keyword>
<comment type="caution">
    <text evidence="3">The sequence shown here is derived from an EMBL/GenBank/DDBJ whole genome shotgun (WGS) entry which is preliminary data.</text>
</comment>
<evidence type="ECO:0000313" key="3">
    <source>
        <dbReference type="EMBL" id="RBP69723.1"/>
    </source>
</evidence>
<comment type="similarity">
    <text evidence="1">Belongs to the peptidase S13 family.</text>
</comment>
<dbReference type="InterPro" id="IPR012338">
    <property type="entry name" value="Beta-lactam/transpept-like"/>
</dbReference>
<dbReference type="GO" id="GO:0004185">
    <property type="term" value="F:serine-type carboxypeptidase activity"/>
    <property type="evidence" value="ECO:0007669"/>
    <property type="project" value="InterPro"/>
</dbReference>
<evidence type="ECO:0000313" key="4">
    <source>
        <dbReference type="Proteomes" id="UP000253509"/>
    </source>
</evidence>